<dbReference type="InterPro" id="IPR036013">
    <property type="entry name" value="Band_7/SPFH_dom_sf"/>
</dbReference>
<keyword evidence="4" id="KW-1133">Transmembrane helix</keyword>
<reference evidence="6 7" key="1">
    <citation type="submission" date="2014-03" db="EMBL/GenBank/DDBJ databases">
        <title>The draft genome sequence of Thalassospira alkalitolerans JCM 18968.</title>
        <authorList>
            <person name="Lai Q."/>
            <person name="Shao Z."/>
        </authorList>
    </citation>
    <scope>NUCLEOTIDE SEQUENCE [LARGE SCALE GENOMIC DNA]</scope>
    <source>
        <strain evidence="6 7">JCM 18968</strain>
    </source>
</reference>
<dbReference type="OrthoDB" id="9792660at2"/>
<dbReference type="InterPro" id="IPR000163">
    <property type="entry name" value="Prohibitin"/>
</dbReference>
<sequence>MVDSATVAPDAPDDNGAGPDTGRPTRRIADFWREFSSRAAVHLRHLRTTFLIVLLFLLIAIFALAPQIFINVPAGHVGVLWYRFFGGTVVDRSFGEGMHMIFPWDEMYIYDARLQNQARVYDTISSNGLSMEVDIAVRYRINREAVGMLHKLVGPDYPEILVYPEIGSHARELISRYTPEQLYTETRAFIQAEILERMVSELGSSLVNQSFQGRLVSVEDVLIRSVTLPERVADAIERKAEQYQIMLEYDFRLAREEKEKQRKKIEAEGIREFQDIVAKTITEEYLRLRGIEATMTLATSKNSKTIIIGGRDGLPVILNTADAPSAGGSGPGAELVDDSADTLPNSGQFNARAQEIAPQNAISPGVRAPLEPRTKGPQINSAETAPAGETTNDNQKPQTTAVDPAVNAPFEPIKQSETGPTALHEQPGQPEVSKADSK</sequence>
<dbReference type="PANTHER" id="PTHR23222">
    <property type="entry name" value="PROHIBITIN"/>
    <property type="match status" value="1"/>
</dbReference>
<dbReference type="Gene3D" id="3.30.479.30">
    <property type="entry name" value="Band 7 domain"/>
    <property type="match status" value="1"/>
</dbReference>
<feature type="region of interest" description="Disordered" evidence="3">
    <location>
        <begin position="323"/>
        <end position="438"/>
    </location>
</feature>
<feature type="transmembrane region" description="Helical" evidence="4">
    <location>
        <begin position="48"/>
        <end position="70"/>
    </location>
</feature>
<dbReference type="STRING" id="1293890.TALK_11570"/>
<comment type="subcellular location">
    <subcellularLocation>
        <location evidence="1">Membrane</location>
        <topology evidence="1">Single-pass membrane protein</topology>
    </subcellularLocation>
</comment>
<comment type="caution">
    <text evidence="6">The sequence shown here is derived from an EMBL/GenBank/DDBJ whole genome shotgun (WGS) entry which is preliminary data.</text>
</comment>
<feature type="compositionally biased region" description="Polar residues" evidence="3">
    <location>
        <begin position="377"/>
        <end position="401"/>
    </location>
</feature>
<evidence type="ECO:0000256" key="4">
    <source>
        <dbReference type="SAM" id="Phobius"/>
    </source>
</evidence>
<keyword evidence="7" id="KW-1185">Reference proteome</keyword>
<keyword evidence="4" id="KW-0812">Transmembrane</keyword>
<feature type="compositionally biased region" description="Low complexity" evidence="3">
    <location>
        <begin position="8"/>
        <end position="22"/>
    </location>
</feature>
<dbReference type="Pfam" id="PF01145">
    <property type="entry name" value="Band_7"/>
    <property type="match status" value="1"/>
</dbReference>
<evidence type="ECO:0000256" key="1">
    <source>
        <dbReference type="ARBA" id="ARBA00004167"/>
    </source>
</evidence>
<evidence type="ECO:0000313" key="6">
    <source>
        <dbReference type="EMBL" id="OSQ47695.1"/>
    </source>
</evidence>
<keyword evidence="2 4" id="KW-0472">Membrane</keyword>
<dbReference type="GO" id="GO:0016020">
    <property type="term" value="C:membrane"/>
    <property type="evidence" value="ECO:0007669"/>
    <property type="project" value="UniProtKB-SubCell"/>
</dbReference>
<dbReference type="CDD" id="cd03401">
    <property type="entry name" value="SPFH_prohibitin"/>
    <property type="match status" value="1"/>
</dbReference>
<evidence type="ECO:0000313" key="7">
    <source>
        <dbReference type="Proteomes" id="UP000193396"/>
    </source>
</evidence>
<evidence type="ECO:0000256" key="2">
    <source>
        <dbReference type="ARBA" id="ARBA00023136"/>
    </source>
</evidence>
<dbReference type="SUPFAM" id="SSF117892">
    <property type="entry name" value="Band 7/SPFH domain"/>
    <property type="match status" value="1"/>
</dbReference>
<evidence type="ECO:0000259" key="5">
    <source>
        <dbReference type="SMART" id="SM00244"/>
    </source>
</evidence>
<dbReference type="GO" id="GO:0007005">
    <property type="term" value="P:mitochondrion organization"/>
    <property type="evidence" value="ECO:0007669"/>
    <property type="project" value="TreeGrafter"/>
</dbReference>
<dbReference type="SMART" id="SM00244">
    <property type="entry name" value="PHB"/>
    <property type="match status" value="1"/>
</dbReference>
<dbReference type="PANTHER" id="PTHR23222:SF1">
    <property type="entry name" value="PROHIBITIN-2"/>
    <property type="match status" value="1"/>
</dbReference>
<proteinExistence type="predicted"/>
<dbReference type="AlphaFoldDB" id="A0A1Y2LAP3"/>
<protein>
    <submittedName>
        <fullName evidence="6">Band 7 protein</fullName>
    </submittedName>
</protein>
<feature type="domain" description="Band 7" evidence="5">
    <location>
        <begin position="67"/>
        <end position="240"/>
    </location>
</feature>
<name>A0A1Y2LAP3_9PROT</name>
<gene>
    <name evidence="6" type="ORF">TALK_11570</name>
</gene>
<organism evidence="6 7">
    <name type="scientific">Thalassospira alkalitolerans</name>
    <dbReference type="NCBI Taxonomy" id="1293890"/>
    <lineage>
        <taxon>Bacteria</taxon>
        <taxon>Pseudomonadati</taxon>
        <taxon>Pseudomonadota</taxon>
        <taxon>Alphaproteobacteria</taxon>
        <taxon>Rhodospirillales</taxon>
        <taxon>Thalassospiraceae</taxon>
        <taxon>Thalassospira</taxon>
    </lineage>
</organism>
<dbReference type="InterPro" id="IPR001107">
    <property type="entry name" value="Band_7"/>
</dbReference>
<accession>A0A1Y2LAP3</accession>
<evidence type="ECO:0000256" key="3">
    <source>
        <dbReference type="SAM" id="MobiDB-lite"/>
    </source>
</evidence>
<dbReference type="EMBL" id="JFKB01000007">
    <property type="protein sequence ID" value="OSQ47695.1"/>
    <property type="molecule type" value="Genomic_DNA"/>
</dbReference>
<feature type="compositionally biased region" description="Polar residues" evidence="3">
    <location>
        <begin position="342"/>
        <end position="351"/>
    </location>
</feature>
<feature type="region of interest" description="Disordered" evidence="3">
    <location>
        <begin position="1"/>
        <end position="23"/>
    </location>
</feature>
<dbReference type="RefSeq" id="WP_085618994.1">
    <property type="nucleotide sequence ID" value="NZ_JFKB01000007.1"/>
</dbReference>
<dbReference type="Proteomes" id="UP000193396">
    <property type="component" value="Unassembled WGS sequence"/>
</dbReference>